<keyword evidence="4" id="KW-1185">Reference proteome</keyword>
<dbReference type="SUPFAM" id="SSF54695">
    <property type="entry name" value="POZ domain"/>
    <property type="match status" value="1"/>
</dbReference>
<feature type="region of interest" description="Disordered" evidence="1">
    <location>
        <begin position="103"/>
        <end position="125"/>
    </location>
</feature>
<dbReference type="PROSITE" id="PS50097">
    <property type="entry name" value="BTB"/>
    <property type="match status" value="1"/>
</dbReference>
<reference evidence="4" key="1">
    <citation type="journal article" date="2017" name="Genome Biol.">
        <title>Comparative genomics reveals high biological diversity and specific adaptations in the industrially and medically important fungal genus Aspergillus.</title>
        <authorList>
            <person name="de Vries R.P."/>
            <person name="Riley R."/>
            <person name="Wiebenga A."/>
            <person name="Aguilar-Osorio G."/>
            <person name="Amillis S."/>
            <person name="Uchima C.A."/>
            <person name="Anderluh G."/>
            <person name="Asadollahi M."/>
            <person name="Askin M."/>
            <person name="Barry K."/>
            <person name="Battaglia E."/>
            <person name="Bayram O."/>
            <person name="Benocci T."/>
            <person name="Braus-Stromeyer S.A."/>
            <person name="Caldana C."/>
            <person name="Canovas D."/>
            <person name="Cerqueira G.C."/>
            <person name="Chen F."/>
            <person name="Chen W."/>
            <person name="Choi C."/>
            <person name="Clum A."/>
            <person name="Dos Santos R.A."/>
            <person name="Damasio A.R."/>
            <person name="Diallinas G."/>
            <person name="Emri T."/>
            <person name="Fekete E."/>
            <person name="Flipphi M."/>
            <person name="Freyberg S."/>
            <person name="Gallo A."/>
            <person name="Gournas C."/>
            <person name="Habgood R."/>
            <person name="Hainaut M."/>
            <person name="Harispe M.L."/>
            <person name="Henrissat B."/>
            <person name="Hilden K.S."/>
            <person name="Hope R."/>
            <person name="Hossain A."/>
            <person name="Karabika E."/>
            <person name="Karaffa L."/>
            <person name="Karanyi Z."/>
            <person name="Krasevec N."/>
            <person name="Kuo A."/>
            <person name="Kusch H."/>
            <person name="LaButti K."/>
            <person name="Lagendijk E.L."/>
            <person name="Lapidus A."/>
            <person name="Levasseur A."/>
            <person name="Lindquist E."/>
            <person name="Lipzen A."/>
            <person name="Logrieco A.F."/>
            <person name="MacCabe A."/>
            <person name="Maekelae M.R."/>
            <person name="Malavazi I."/>
            <person name="Melin P."/>
            <person name="Meyer V."/>
            <person name="Mielnichuk N."/>
            <person name="Miskei M."/>
            <person name="Molnar A.P."/>
            <person name="Mule G."/>
            <person name="Ngan C.Y."/>
            <person name="Orejas M."/>
            <person name="Orosz E."/>
            <person name="Ouedraogo J.P."/>
            <person name="Overkamp K.M."/>
            <person name="Park H.-S."/>
            <person name="Perrone G."/>
            <person name="Piumi F."/>
            <person name="Punt P.J."/>
            <person name="Ram A.F."/>
            <person name="Ramon A."/>
            <person name="Rauscher S."/>
            <person name="Record E."/>
            <person name="Riano-Pachon D.M."/>
            <person name="Robert V."/>
            <person name="Roehrig J."/>
            <person name="Ruller R."/>
            <person name="Salamov A."/>
            <person name="Salih N.S."/>
            <person name="Samson R.A."/>
            <person name="Sandor E."/>
            <person name="Sanguinetti M."/>
            <person name="Schuetze T."/>
            <person name="Sepcic K."/>
            <person name="Shelest E."/>
            <person name="Sherlock G."/>
            <person name="Sophianopoulou V."/>
            <person name="Squina F.M."/>
            <person name="Sun H."/>
            <person name="Susca A."/>
            <person name="Todd R.B."/>
            <person name="Tsang A."/>
            <person name="Unkles S.E."/>
            <person name="van de Wiele N."/>
            <person name="van Rossen-Uffink D."/>
            <person name="Oliveira J.V."/>
            <person name="Vesth T.C."/>
            <person name="Visser J."/>
            <person name="Yu J.-H."/>
            <person name="Zhou M."/>
            <person name="Andersen M.R."/>
            <person name="Archer D.B."/>
            <person name="Baker S.E."/>
            <person name="Benoit I."/>
            <person name="Brakhage A.A."/>
            <person name="Braus G.H."/>
            <person name="Fischer R."/>
            <person name="Frisvad J.C."/>
            <person name="Goldman G.H."/>
            <person name="Houbraken J."/>
            <person name="Oakley B."/>
            <person name="Pocsi I."/>
            <person name="Scazzocchio C."/>
            <person name="Seiboth B."/>
            <person name="vanKuyk P.A."/>
            <person name="Wortman J."/>
            <person name="Dyer P.S."/>
            <person name="Grigoriev I.V."/>
        </authorList>
    </citation>
    <scope>NUCLEOTIDE SEQUENCE [LARGE SCALE GENOMIC DNA]</scope>
    <source>
        <strain evidence="4">CBS 593.65</strain>
    </source>
</reference>
<dbReference type="Pfam" id="PF00651">
    <property type="entry name" value="BTB"/>
    <property type="match status" value="1"/>
</dbReference>
<evidence type="ECO:0000259" key="2">
    <source>
        <dbReference type="PROSITE" id="PS50097"/>
    </source>
</evidence>
<dbReference type="EMBL" id="KV878583">
    <property type="protein sequence ID" value="OJJ62974.1"/>
    <property type="molecule type" value="Genomic_DNA"/>
</dbReference>
<name>A0A1L9TU66_9EURO</name>
<dbReference type="PANTHER" id="PTHR47843:SF5">
    <property type="entry name" value="BTB_POZ DOMAIN PROTEIN"/>
    <property type="match status" value="1"/>
</dbReference>
<dbReference type="STRING" id="1036612.A0A1L9TU66"/>
<evidence type="ECO:0000313" key="3">
    <source>
        <dbReference type="EMBL" id="OJJ62974.1"/>
    </source>
</evidence>
<dbReference type="CDD" id="cd18186">
    <property type="entry name" value="BTB_POZ_ZBTB_KLHL-like"/>
    <property type="match status" value="1"/>
</dbReference>
<dbReference type="OrthoDB" id="6359816at2759"/>
<dbReference type="InterPro" id="IPR011333">
    <property type="entry name" value="SKP1/BTB/POZ_sf"/>
</dbReference>
<dbReference type="AlphaFoldDB" id="A0A1L9TU66"/>
<sequence length="299" mass="33785">MSQATSPKSLIQTTMKDLFLHGHFSDMTLTCQGFIFKVHHSILCTQSDFFKAAIGGHFKEGITHTVDLPDDDLETIERVLSFLYFNDYSEDHHIMDLGHHVKPREATTSGPRSKKKGMEKKGVEKTGVEKTGVDESMTAYNHVRVYVAADKFGIPSLKVLAAKRFGEWCERNWESKDFHHVLERSMAMIPLHDTSFQENIAGALADNIVKLVRNGAISQFVESHGKIGWAIISNLVYRCDVWEPAWDRIAAKITNDALERSICHVCDNSAGELRVHLGPGDFKNQIYRCIECGFVFECH</sequence>
<evidence type="ECO:0000313" key="4">
    <source>
        <dbReference type="Proteomes" id="UP000184356"/>
    </source>
</evidence>
<feature type="domain" description="BTB" evidence="2">
    <location>
        <begin position="25"/>
        <end position="92"/>
    </location>
</feature>
<accession>A0A1L9TU66</accession>
<dbReference type="Proteomes" id="UP000184356">
    <property type="component" value="Unassembled WGS sequence"/>
</dbReference>
<proteinExistence type="predicted"/>
<dbReference type="PANTHER" id="PTHR47843">
    <property type="entry name" value="BTB DOMAIN-CONTAINING PROTEIN-RELATED"/>
    <property type="match status" value="1"/>
</dbReference>
<organism evidence="3 4">
    <name type="scientific">Aspergillus sydowii CBS 593.65</name>
    <dbReference type="NCBI Taxonomy" id="1036612"/>
    <lineage>
        <taxon>Eukaryota</taxon>
        <taxon>Fungi</taxon>
        <taxon>Dikarya</taxon>
        <taxon>Ascomycota</taxon>
        <taxon>Pezizomycotina</taxon>
        <taxon>Eurotiomycetes</taxon>
        <taxon>Eurotiomycetidae</taxon>
        <taxon>Eurotiales</taxon>
        <taxon>Aspergillaceae</taxon>
        <taxon>Aspergillus</taxon>
        <taxon>Aspergillus subgen. Nidulantes</taxon>
    </lineage>
</organism>
<dbReference type="RefSeq" id="XP_040706780.1">
    <property type="nucleotide sequence ID" value="XM_040840215.1"/>
</dbReference>
<dbReference type="GeneID" id="63756288"/>
<evidence type="ECO:0000256" key="1">
    <source>
        <dbReference type="SAM" id="MobiDB-lite"/>
    </source>
</evidence>
<gene>
    <name evidence="3" type="ORF">ASPSYDRAFT_1168719</name>
</gene>
<dbReference type="InterPro" id="IPR000210">
    <property type="entry name" value="BTB/POZ_dom"/>
</dbReference>
<dbReference type="Gene3D" id="3.30.710.10">
    <property type="entry name" value="Potassium Channel Kv1.1, Chain A"/>
    <property type="match status" value="1"/>
</dbReference>
<protein>
    <recommendedName>
        <fullName evidence="2">BTB domain-containing protein</fullName>
    </recommendedName>
</protein>
<dbReference type="VEuPathDB" id="FungiDB:ASPSYDRAFT_1168719"/>